<dbReference type="Proteomes" id="UP001500618">
    <property type="component" value="Unassembled WGS sequence"/>
</dbReference>
<accession>A0ABN2IZB7</accession>
<sequence>MVMSEGIGTGGASVRALAAAGPKPAAMMATDAAVAHSNLFTNTPIKDKAGSKILPCPDLYGHTGGSAAQMPRT</sequence>
<protein>
    <submittedName>
        <fullName evidence="1">Uncharacterized protein</fullName>
    </submittedName>
</protein>
<proteinExistence type="predicted"/>
<reference evidence="1 2" key="1">
    <citation type="journal article" date="2019" name="Int. J. Syst. Evol. Microbiol.">
        <title>The Global Catalogue of Microorganisms (GCM) 10K type strain sequencing project: providing services to taxonomists for standard genome sequencing and annotation.</title>
        <authorList>
            <consortium name="The Broad Institute Genomics Platform"/>
            <consortium name="The Broad Institute Genome Sequencing Center for Infectious Disease"/>
            <person name="Wu L."/>
            <person name="Ma J."/>
        </authorList>
    </citation>
    <scope>NUCLEOTIDE SEQUENCE [LARGE SCALE GENOMIC DNA]</scope>
    <source>
        <strain evidence="1 2">JCM 14718</strain>
    </source>
</reference>
<dbReference type="EMBL" id="BAAANY010000039">
    <property type="protein sequence ID" value="GAA1714747.1"/>
    <property type="molecule type" value="Genomic_DNA"/>
</dbReference>
<keyword evidence="2" id="KW-1185">Reference proteome</keyword>
<evidence type="ECO:0000313" key="1">
    <source>
        <dbReference type="EMBL" id="GAA1714747.1"/>
    </source>
</evidence>
<organism evidence="1 2">
    <name type="scientific">Fodinicola feengrottensis</name>
    <dbReference type="NCBI Taxonomy" id="435914"/>
    <lineage>
        <taxon>Bacteria</taxon>
        <taxon>Bacillati</taxon>
        <taxon>Actinomycetota</taxon>
        <taxon>Actinomycetes</taxon>
        <taxon>Mycobacteriales</taxon>
        <taxon>Fodinicola</taxon>
    </lineage>
</organism>
<name>A0ABN2IZB7_9ACTN</name>
<comment type="caution">
    <text evidence="1">The sequence shown here is derived from an EMBL/GenBank/DDBJ whole genome shotgun (WGS) entry which is preliminary data.</text>
</comment>
<evidence type="ECO:0000313" key="2">
    <source>
        <dbReference type="Proteomes" id="UP001500618"/>
    </source>
</evidence>
<gene>
    <name evidence="1" type="ORF">GCM10009765_74590</name>
</gene>